<dbReference type="GO" id="GO:0009982">
    <property type="term" value="F:pseudouridine synthase activity"/>
    <property type="evidence" value="ECO:0007669"/>
    <property type="project" value="InterPro"/>
</dbReference>
<dbReference type="SUPFAM" id="SSF55120">
    <property type="entry name" value="Pseudouridine synthase"/>
    <property type="match status" value="1"/>
</dbReference>
<evidence type="ECO:0000313" key="7">
    <source>
        <dbReference type="EMBL" id="RAO95116.1"/>
    </source>
</evidence>
<comment type="caution">
    <text evidence="7">The sequence shown here is derived from an EMBL/GenBank/DDBJ whole genome shotgun (WGS) entry which is preliminary data.</text>
</comment>
<dbReference type="Pfam" id="PF00849">
    <property type="entry name" value="PseudoU_synth_2"/>
    <property type="match status" value="1"/>
</dbReference>
<evidence type="ECO:0000256" key="3">
    <source>
        <dbReference type="ARBA" id="ARBA00023235"/>
    </source>
</evidence>
<dbReference type="Gene3D" id="3.30.2350.10">
    <property type="entry name" value="Pseudouridine synthase"/>
    <property type="match status" value="1"/>
</dbReference>
<dbReference type="PANTHER" id="PTHR21600">
    <property type="entry name" value="MITOCHONDRIAL RNA PSEUDOURIDINE SYNTHASE"/>
    <property type="match status" value="1"/>
</dbReference>
<dbReference type="InterPro" id="IPR050188">
    <property type="entry name" value="RluA_PseudoU_synthase"/>
</dbReference>
<organism evidence="7 8">
    <name type="scientific">Mycoplasma wenyonii</name>
    <dbReference type="NCBI Taxonomy" id="65123"/>
    <lineage>
        <taxon>Bacteria</taxon>
        <taxon>Bacillati</taxon>
        <taxon>Mycoplasmatota</taxon>
        <taxon>Mollicutes</taxon>
        <taxon>Mycoplasmataceae</taxon>
        <taxon>Mycoplasma</taxon>
    </lineage>
</organism>
<evidence type="ECO:0000256" key="4">
    <source>
        <dbReference type="ARBA" id="ARBA00031870"/>
    </source>
</evidence>
<dbReference type="InterPro" id="IPR006145">
    <property type="entry name" value="PsdUridine_synth_RsuA/RluA"/>
</dbReference>
<evidence type="ECO:0000256" key="2">
    <source>
        <dbReference type="ARBA" id="ARBA00010876"/>
    </source>
</evidence>
<comment type="catalytic activity">
    <reaction evidence="1">
        <text>a uridine in RNA = a pseudouridine in RNA</text>
        <dbReference type="Rhea" id="RHEA:48348"/>
        <dbReference type="Rhea" id="RHEA-COMP:12068"/>
        <dbReference type="Rhea" id="RHEA-COMP:12069"/>
        <dbReference type="ChEBI" id="CHEBI:65314"/>
        <dbReference type="ChEBI" id="CHEBI:65315"/>
    </reaction>
</comment>
<sequence>MDSKVVYETSNYLIVDKESGILVHKDKFTAEEETLISQLKERFREELYLVNRLDRDTSGLLLVAKSKLSLLALKSLFEEQRIDKRYLAILSNPLPHPKVKISFSLGRDKGDKLRFSATNSKKYKNALTYAETIDSQLVLLSLKTGRTHQLRAHLFTLSCPILNDPIYGCKGKTTDKFGQYLHSFSLSFIDPWTNELVSVVSNPPLEFVEKLIELKIDTSSLVNFESKYNSISESLSGK</sequence>
<keyword evidence="8" id="KW-1185">Reference proteome</keyword>
<keyword evidence="3" id="KW-0413">Isomerase</keyword>
<dbReference type="PANTHER" id="PTHR21600:SF44">
    <property type="entry name" value="RIBOSOMAL LARGE SUBUNIT PSEUDOURIDINE SYNTHASE D"/>
    <property type="match status" value="1"/>
</dbReference>
<evidence type="ECO:0000259" key="6">
    <source>
        <dbReference type="Pfam" id="PF00849"/>
    </source>
</evidence>
<dbReference type="PROSITE" id="PS01129">
    <property type="entry name" value="PSI_RLU"/>
    <property type="match status" value="1"/>
</dbReference>
<dbReference type="EMBL" id="QKVO01000003">
    <property type="protein sequence ID" value="RAO95116.1"/>
    <property type="molecule type" value="Genomic_DNA"/>
</dbReference>
<dbReference type="OrthoDB" id="9807829at2"/>
<dbReference type="GO" id="GO:0003723">
    <property type="term" value="F:RNA binding"/>
    <property type="evidence" value="ECO:0007669"/>
    <property type="project" value="InterPro"/>
</dbReference>
<evidence type="ECO:0000313" key="8">
    <source>
        <dbReference type="Proteomes" id="UP000249762"/>
    </source>
</evidence>
<dbReference type="Proteomes" id="UP000249762">
    <property type="component" value="Unassembled WGS sequence"/>
</dbReference>
<dbReference type="GO" id="GO:0000455">
    <property type="term" value="P:enzyme-directed rRNA pseudouridine synthesis"/>
    <property type="evidence" value="ECO:0007669"/>
    <property type="project" value="TreeGrafter"/>
</dbReference>
<protein>
    <recommendedName>
        <fullName evidence="4">RNA pseudouridylate synthase</fullName>
    </recommendedName>
    <alternativeName>
        <fullName evidence="5">RNA-uridine isomerase</fullName>
    </alternativeName>
</protein>
<dbReference type="RefSeq" id="WP_112665247.1">
    <property type="nucleotide sequence ID" value="NZ_QKVO01000003.1"/>
</dbReference>
<comment type="similarity">
    <text evidence="2">Belongs to the pseudouridine synthase RluA family.</text>
</comment>
<name>A0A328PPP5_9MOLU</name>
<dbReference type="GO" id="GO:0140098">
    <property type="term" value="F:catalytic activity, acting on RNA"/>
    <property type="evidence" value="ECO:0007669"/>
    <property type="project" value="UniProtKB-ARBA"/>
</dbReference>
<feature type="domain" description="Pseudouridine synthase RsuA/RluA-like" evidence="6">
    <location>
        <begin position="11"/>
        <end position="154"/>
    </location>
</feature>
<evidence type="ECO:0000256" key="5">
    <source>
        <dbReference type="ARBA" id="ARBA00033164"/>
    </source>
</evidence>
<accession>A0A328PPP5</accession>
<dbReference type="InterPro" id="IPR020103">
    <property type="entry name" value="PsdUridine_synth_cat_dom_sf"/>
</dbReference>
<proteinExistence type="inferred from homology"/>
<reference evidence="8" key="1">
    <citation type="submission" date="2018-06" db="EMBL/GenBank/DDBJ databases">
        <authorList>
            <person name="Martinez Ocampo F."/>
            <person name="Quiroz Castaneda R.E."/>
            <person name="Rojas Lopez X."/>
        </authorList>
    </citation>
    <scope>NUCLEOTIDE SEQUENCE [LARGE SCALE GENOMIC DNA]</scope>
    <source>
        <strain evidence="8">INIFAP02</strain>
    </source>
</reference>
<dbReference type="InterPro" id="IPR006224">
    <property type="entry name" value="PsdUridine_synth_RluA-like_CS"/>
</dbReference>
<evidence type="ECO:0000256" key="1">
    <source>
        <dbReference type="ARBA" id="ARBA00000073"/>
    </source>
</evidence>
<dbReference type="AlphaFoldDB" id="A0A328PPP5"/>
<gene>
    <name evidence="7" type="ORF">DNK47_01335</name>
</gene>
<dbReference type="CDD" id="cd02869">
    <property type="entry name" value="PseudoU_synth_RluA_like"/>
    <property type="match status" value="1"/>
</dbReference>